<evidence type="ECO:0000313" key="4">
    <source>
        <dbReference type="EMBL" id="GAE92062.1"/>
    </source>
</evidence>
<dbReference type="InterPro" id="IPR002173">
    <property type="entry name" value="Carboh/pur_kinase_PfkB_CS"/>
</dbReference>
<proteinExistence type="predicted"/>
<dbReference type="GO" id="GO:0008443">
    <property type="term" value="F:phosphofructokinase activity"/>
    <property type="evidence" value="ECO:0007669"/>
    <property type="project" value="TreeGrafter"/>
</dbReference>
<keyword evidence="5" id="KW-1185">Reference proteome</keyword>
<organism evidence="4 5">
    <name type="scientific">Gracilibacillus boraciitolerans JCM 21714</name>
    <dbReference type="NCBI Taxonomy" id="1298598"/>
    <lineage>
        <taxon>Bacteria</taxon>
        <taxon>Bacillati</taxon>
        <taxon>Bacillota</taxon>
        <taxon>Bacilli</taxon>
        <taxon>Bacillales</taxon>
        <taxon>Bacillaceae</taxon>
        <taxon>Gracilibacillus</taxon>
    </lineage>
</organism>
<feature type="domain" description="Carbohydrate kinase PfkB" evidence="3">
    <location>
        <begin position="2"/>
        <end position="69"/>
    </location>
</feature>
<dbReference type="InterPro" id="IPR011611">
    <property type="entry name" value="PfkB_dom"/>
</dbReference>
<dbReference type="Pfam" id="PF00294">
    <property type="entry name" value="PfkB"/>
    <property type="match status" value="1"/>
</dbReference>
<gene>
    <name evidence="4" type="ORF">JCM21714_1042</name>
</gene>
<dbReference type="EMBL" id="BAVS01000003">
    <property type="protein sequence ID" value="GAE92062.1"/>
    <property type="molecule type" value="Genomic_DNA"/>
</dbReference>
<protein>
    <submittedName>
        <fullName evidence="4">1-phosphofructokinase</fullName>
    </submittedName>
</protein>
<keyword evidence="2 4" id="KW-0418">Kinase</keyword>
<dbReference type="PANTHER" id="PTHR46566">
    <property type="entry name" value="1-PHOSPHOFRUCTOKINASE-RELATED"/>
    <property type="match status" value="1"/>
</dbReference>
<dbReference type="AlphaFoldDB" id="W4VFU0"/>
<evidence type="ECO:0000256" key="2">
    <source>
        <dbReference type="ARBA" id="ARBA00022777"/>
    </source>
</evidence>
<keyword evidence="1" id="KW-0808">Transferase</keyword>
<dbReference type="PROSITE" id="PS00584">
    <property type="entry name" value="PFKB_KINASES_2"/>
    <property type="match status" value="1"/>
</dbReference>
<comment type="caution">
    <text evidence="4">The sequence shown here is derived from an EMBL/GenBank/DDBJ whole genome shotgun (WGS) entry which is preliminary data.</text>
</comment>
<dbReference type="Gene3D" id="3.40.1190.20">
    <property type="match status" value="1"/>
</dbReference>
<evidence type="ECO:0000313" key="5">
    <source>
        <dbReference type="Proteomes" id="UP000019102"/>
    </source>
</evidence>
<name>W4VFU0_9BACI</name>
<dbReference type="InterPro" id="IPR029056">
    <property type="entry name" value="Ribokinase-like"/>
</dbReference>
<sequence>MAKEGAIYVGKGGIFKVSAPTGEAVNSVGAGDSTVAGFLYKWQATKDAKEAARFAVAAGSATAFSKTLCTKEEVEALLSQVKITKL</sequence>
<dbReference type="Proteomes" id="UP000019102">
    <property type="component" value="Unassembled WGS sequence"/>
</dbReference>
<dbReference type="GO" id="GO:0005829">
    <property type="term" value="C:cytosol"/>
    <property type="evidence" value="ECO:0007669"/>
    <property type="project" value="TreeGrafter"/>
</dbReference>
<reference evidence="4 5" key="1">
    <citation type="journal article" date="2014" name="Genome Announc.">
        <title>Draft Genome Sequence of the Boron-Tolerant and Moderately Halotolerant Bacterium Gracilibacillus boraciitolerans JCM 21714T.</title>
        <authorList>
            <person name="Ahmed I."/>
            <person name="Oshima K."/>
            <person name="Suda W."/>
            <person name="Kitamura K."/>
            <person name="Iida T."/>
            <person name="Ohmori Y."/>
            <person name="Fujiwara T."/>
            <person name="Hattori M."/>
            <person name="Ohkuma M."/>
        </authorList>
    </citation>
    <scope>NUCLEOTIDE SEQUENCE [LARGE SCALE GENOMIC DNA]</scope>
    <source>
        <strain evidence="4 5">JCM 21714</strain>
    </source>
</reference>
<evidence type="ECO:0000259" key="3">
    <source>
        <dbReference type="Pfam" id="PF00294"/>
    </source>
</evidence>
<accession>W4VFU0</accession>
<dbReference type="STRING" id="1298598.JCM21714_1042"/>
<dbReference type="SUPFAM" id="SSF53613">
    <property type="entry name" value="Ribokinase-like"/>
    <property type="match status" value="1"/>
</dbReference>
<dbReference type="eggNOG" id="COG1105">
    <property type="taxonomic scope" value="Bacteria"/>
</dbReference>
<evidence type="ECO:0000256" key="1">
    <source>
        <dbReference type="ARBA" id="ARBA00022679"/>
    </source>
</evidence>
<dbReference type="PANTHER" id="PTHR46566:SF1">
    <property type="entry name" value="1-PHOSPHOFRUCTOKINASE"/>
    <property type="match status" value="1"/>
</dbReference>